<name>A0A8T0DJR0_9TREM</name>
<accession>A0A8T0DJR0</accession>
<feature type="compositionally biased region" description="Polar residues" evidence="1">
    <location>
        <begin position="22"/>
        <end position="43"/>
    </location>
</feature>
<dbReference type="OrthoDB" id="10260889at2759"/>
<comment type="caution">
    <text evidence="2">The sequence shown here is derived from an EMBL/GenBank/DDBJ whole genome shotgun (WGS) entry which is preliminary data.</text>
</comment>
<sequence>FARLQCHGRGNPPRQSQHDTVSRSAPLSGTSPLCNAPSSNSQGEDNDDMGMDTIKSGLKAAAKFNQGMGTVPSFIKSITRTLPPSWVHWSVRFFTLMSLPSRFIMLIYLGPLALILPV</sequence>
<proteinExistence type="predicted"/>
<feature type="region of interest" description="Disordered" evidence="1">
    <location>
        <begin position="1"/>
        <end position="52"/>
    </location>
</feature>
<organism evidence="2 3">
    <name type="scientific">Paragonimus westermani</name>
    <dbReference type="NCBI Taxonomy" id="34504"/>
    <lineage>
        <taxon>Eukaryota</taxon>
        <taxon>Metazoa</taxon>
        <taxon>Spiralia</taxon>
        <taxon>Lophotrochozoa</taxon>
        <taxon>Platyhelminthes</taxon>
        <taxon>Trematoda</taxon>
        <taxon>Digenea</taxon>
        <taxon>Plagiorchiida</taxon>
        <taxon>Troglotremata</taxon>
        <taxon>Troglotrematidae</taxon>
        <taxon>Paragonimus</taxon>
    </lineage>
</organism>
<dbReference type="AlphaFoldDB" id="A0A8T0DJR0"/>
<keyword evidence="3" id="KW-1185">Reference proteome</keyword>
<evidence type="ECO:0000256" key="1">
    <source>
        <dbReference type="SAM" id="MobiDB-lite"/>
    </source>
</evidence>
<protein>
    <submittedName>
        <fullName evidence="2">Uncharacterized protein</fullName>
    </submittedName>
</protein>
<evidence type="ECO:0000313" key="2">
    <source>
        <dbReference type="EMBL" id="KAF8568115.1"/>
    </source>
</evidence>
<gene>
    <name evidence="2" type="ORF">P879_04785</name>
</gene>
<dbReference type="EMBL" id="JTDF01003091">
    <property type="protein sequence ID" value="KAF8568115.1"/>
    <property type="molecule type" value="Genomic_DNA"/>
</dbReference>
<dbReference type="Proteomes" id="UP000699462">
    <property type="component" value="Unassembled WGS sequence"/>
</dbReference>
<evidence type="ECO:0000313" key="3">
    <source>
        <dbReference type="Proteomes" id="UP000699462"/>
    </source>
</evidence>
<reference evidence="2 3" key="1">
    <citation type="submission" date="2019-07" db="EMBL/GenBank/DDBJ databases">
        <title>Annotation for the trematode Paragonimus westermani.</title>
        <authorList>
            <person name="Choi Y.-J."/>
        </authorList>
    </citation>
    <scope>NUCLEOTIDE SEQUENCE [LARGE SCALE GENOMIC DNA]</scope>
    <source>
        <strain evidence="2">180907_Pwestermani</strain>
    </source>
</reference>
<feature type="non-terminal residue" evidence="2">
    <location>
        <position position="1"/>
    </location>
</feature>